<dbReference type="SUPFAM" id="SSF48317">
    <property type="entry name" value="Acid phosphatase/Vanadium-dependent haloperoxidase"/>
    <property type="match status" value="1"/>
</dbReference>
<name>A0ABY6K3D1_9ARAC</name>
<evidence type="ECO:0000256" key="4">
    <source>
        <dbReference type="ARBA" id="ARBA00012634"/>
    </source>
</evidence>
<dbReference type="InterPro" id="IPR016275">
    <property type="entry name" value="Glucose-6-phosphatase"/>
</dbReference>
<accession>A0ABY6K3D1</accession>
<sequence length="333" mass="36675">MSDVDTDDECFRFEHNSNVFFLISNLFDPRYGFLFFFPMLFSLSNSVGMRALWVTILAEWSNQVLKWVLHGERPYWWVHETGVYNSTSLPAIQQYSMTCETGPGSPSGHVMVTAALWYVLVTSVIDKYRQHKNINLLSAACWCFYATILVAVSMSRVYIAAHFPHQCVLGVVVGIAVARLAGERAPASPSHLTLAAGGLLGSALLTYGSIRAIGLDPMWSVNRAVKWCARREFIHLDTTPFFSMTRYGGFALGLGAGLGSRGRTQDSPATMTRVICACMAVMICRLSEMLVLPKDNLALFYGLAFVLNTLLPVLVVAVVPRVVTTGLAKVKTA</sequence>
<evidence type="ECO:0000256" key="1">
    <source>
        <dbReference type="ARBA" id="ARBA00004477"/>
    </source>
</evidence>
<comment type="similarity">
    <text evidence="3">Belongs to the glucose-6-phosphatase family.</text>
</comment>
<dbReference type="PANTHER" id="PTHR12591">
    <property type="entry name" value="GLUCOSE-6-PHOSPHATASE"/>
    <property type="match status" value="1"/>
</dbReference>
<dbReference type="EC" id="3.1.3.9" evidence="4"/>
<feature type="transmembrane region" description="Helical" evidence="11">
    <location>
        <begin position="298"/>
        <end position="319"/>
    </location>
</feature>
<keyword evidence="9 11" id="KW-1133">Transmembrane helix</keyword>
<evidence type="ECO:0000256" key="10">
    <source>
        <dbReference type="ARBA" id="ARBA00023136"/>
    </source>
</evidence>
<evidence type="ECO:0000256" key="3">
    <source>
        <dbReference type="ARBA" id="ARBA00009266"/>
    </source>
</evidence>
<dbReference type="SMART" id="SM00014">
    <property type="entry name" value="acidPPc"/>
    <property type="match status" value="1"/>
</dbReference>
<dbReference type="InterPro" id="IPR000326">
    <property type="entry name" value="PAP2/HPO"/>
</dbReference>
<comment type="subcellular location">
    <subcellularLocation>
        <location evidence="1">Endoplasmic reticulum membrane</location>
        <topology evidence="1">Multi-pass membrane protein</topology>
    </subcellularLocation>
</comment>
<evidence type="ECO:0000256" key="7">
    <source>
        <dbReference type="ARBA" id="ARBA00022801"/>
    </source>
</evidence>
<evidence type="ECO:0000256" key="5">
    <source>
        <dbReference type="ARBA" id="ARBA00022432"/>
    </source>
</evidence>
<dbReference type="Gene3D" id="1.20.144.10">
    <property type="entry name" value="Phosphatidic acid phosphatase type 2/haloperoxidase"/>
    <property type="match status" value="1"/>
</dbReference>
<feature type="transmembrane region" description="Helical" evidence="11">
    <location>
        <begin position="192"/>
        <end position="210"/>
    </location>
</feature>
<evidence type="ECO:0000259" key="12">
    <source>
        <dbReference type="SMART" id="SM00014"/>
    </source>
</evidence>
<dbReference type="Pfam" id="PF01569">
    <property type="entry name" value="PAP2"/>
    <property type="match status" value="1"/>
</dbReference>
<keyword evidence="5" id="KW-0312">Gluconeogenesis</keyword>
<evidence type="ECO:0000256" key="11">
    <source>
        <dbReference type="SAM" id="Phobius"/>
    </source>
</evidence>
<evidence type="ECO:0000256" key="6">
    <source>
        <dbReference type="ARBA" id="ARBA00022692"/>
    </source>
</evidence>
<keyword evidence="8" id="KW-0256">Endoplasmic reticulum</keyword>
<keyword evidence="7" id="KW-0378">Hydrolase</keyword>
<keyword evidence="14" id="KW-1185">Reference proteome</keyword>
<feature type="domain" description="Phosphatidic acid phosphatase type 2/haloperoxidase" evidence="12">
    <location>
        <begin position="47"/>
        <end position="182"/>
    </location>
</feature>
<evidence type="ECO:0000256" key="9">
    <source>
        <dbReference type="ARBA" id="ARBA00022989"/>
    </source>
</evidence>
<dbReference type="PANTHER" id="PTHR12591:SF0">
    <property type="entry name" value="FI19814P1"/>
    <property type="match status" value="1"/>
</dbReference>
<gene>
    <name evidence="13" type="ORF">LAZ67_2003824</name>
</gene>
<dbReference type="PIRSF" id="PIRSF000905">
    <property type="entry name" value="Glucose-6-phosphatase"/>
    <property type="match status" value="1"/>
</dbReference>
<evidence type="ECO:0000256" key="8">
    <source>
        <dbReference type="ARBA" id="ARBA00022824"/>
    </source>
</evidence>
<reference evidence="13 14" key="1">
    <citation type="submission" date="2022-01" db="EMBL/GenBank/DDBJ databases">
        <title>A chromosomal length assembly of Cordylochernes scorpioides.</title>
        <authorList>
            <person name="Zeh D."/>
            <person name="Zeh J."/>
        </authorList>
    </citation>
    <scope>NUCLEOTIDE SEQUENCE [LARGE SCALE GENOMIC DNA]</scope>
    <source>
        <strain evidence="13">IN4F17</strain>
        <tissue evidence="13">Whole Body</tissue>
    </source>
</reference>
<organism evidence="13 14">
    <name type="scientific">Cordylochernes scorpioides</name>
    <dbReference type="NCBI Taxonomy" id="51811"/>
    <lineage>
        <taxon>Eukaryota</taxon>
        <taxon>Metazoa</taxon>
        <taxon>Ecdysozoa</taxon>
        <taxon>Arthropoda</taxon>
        <taxon>Chelicerata</taxon>
        <taxon>Arachnida</taxon>
        <taxon>Pseudoscorpiones</taxon>
        <taxon>Cheliferoidea</taxon>
        <taxon>Chernetidae</taxon>
        <taxon>Cordylochernes</taxon>
    </lineage>
</organism>
<feature type="transmembrane region" description="Helical" evidence="11">
    <location>
        <begin position="31"/>
        <end position="53"/>
    </location>
</feature>
<keyword evidence="6 11" id="KW-0812">Transmembrane</keyword>
<evidence type="ECO:0000313" key="14">
    <source>
        <dbReference type="Proteomes" id="UP001235939"/>
    </source>
</evidence>
<feature type="transmembrane region" description="Helical" evidence="11">
    <location>
        <begin position="163"/>
        <end position="180"/>
    </location>
</feature>
<dbReference type="EMBL" id="CP092864">
    <property type="protein sequence ID" value="UYV63351.1"/>
    <property type="molecule type" value="Genomic_DNA"/>
</dbReference>
<protein>
    <recommendedName>
        <fullName evidence="4">glucose-6-phosphatase</fullName>
        <ecNumber evidence="4">3.1.3.9</ecNumber>
    </recommendedName>
</protein>
<feature type="transmembrane region" description="Helical" evidence="11">
    <location>
        <begin position="137"/>
        <end position="157"/>
    </location>
</feature>
<evidence type="ECO:0000256" key="2">
    <source>
        <dbReference type="ARBA" id="ARBA00004742"/>
    </source>
</evidence>
<keyword evidence="10 11" id="KW-0472">Membrane</keyword>
<evidence type="ECO:0000313" key="13">
    <source>
        <dbReference type="EMBL" id="UYV63351.1"/>
    </source>
</evidence>
<proteinExistence type="inferred from homology"/>
<dbReference type="InterPro" id="IPR036938">
    <property type="entry name" value="PAP2/HPO_sf"/>
</dbReference>
<comment type="pathway">
    <text evidence="2">Carbohydrate biosynthesis; gluconeogenesis.</text>
</comment>
<dbReference type="Proteomes" id="UP001235939">
    <property type="component" value="Chromosome 02"/>
</dbReference>